<dbReference type="EMBL" id="JARKIE010000089">
    <property type="protein sequence ID" value="KAJ7687244.1"/>
    <property type="molecule type" value="Genomic_DNA"/>
</dbReference>
<evidence type="ECO:0000313" key="1">
    <source>
        <dbReference type="EMBL" id="KAJ7687244.1"/>
    </source>
</evidence>
<proteinExistence type="predicted"/>
<protein>
    <submittedName>
        <fullName evidence="1">Uncharacterized protein</fullName>
    </submittedName>
</protein>
<comment type="caution">
    <text evidence="1">The sequence shown here is derived from an EMBL/GenBank/DDBJ whole genome shotgun (WGS) entry which is preliminary data.</text>
</comment>
<reference evidence="1" key="1">
    <citation type="submission" date="2023-03" db="EMBL/GenBank/DDBJ databases">
        <title>Massive genome expansion in bonnet fungi (Mycena s.s.) driven by repeated elements and novel gene families across ecological guilds.</title>
        <authorList>
            <consortium name="Lawrence Berkeley National Laboratory"/>
            <person name="Harder C.B."/>
            <person name="Miyauchi S."/>
            <person name="Viragh M."/>
            <person name="Kuo A."/>
            <person name="Thoen E."/>
            <person name="Andreopoulos B."/>
            <person name="Lu D."/>
            <person name="Skrede I."/>
            <person name="Drula E."/>
            <person name="Henrissat B."/>
            <person name="Morin E."/>
            <person name="Kohler A."/>
            <person name="Barry K."/>
            <person name="LaButti K."/>
            <person name="Morin E."/>
            <person name="Salamov A."/>
            <person name="Lipzen A."/>
            <person name="Mereny Z."/>
            <person name="Hegedus B."/>
            <person name="Baldrian P."/>
            <person name="Stursova M."/>
            <person name="Weitz H."/>
            <person name="Taylor A."/>
            <person name="Grigoriev I.V."/>
            <person name="Nagy L.G."/>
            <person name="Martin F."/>
            <person name="Kauserud H."/>
        </authorList>
    </citation>
    <scope>NUCLEOTIDE SEQUENCE</scope>
    <source>
        <strain evidence="1">CBHHK067</strain>
    </source>
</reference>
<dbReference type="Proteomes" id="UP001221757">
    <property type="component" value="Unassembled WGS sequence"/>
</dbReference>
<keyword evidence="2" id="KW-1185">Reference proteome</keyword>
<organism evidence="1 2">
    <name type="scientific">Mycena rosella</name>
    <name type="common">Pink bonnet</name>
    <name type="synonym">Agaricus rosellus</name>
    <dbReference type="NCBI Taxonomy" id="1033263"/>
    <lineage>
        <taxon>Eukaryota</taxon>
        <taxon>Fungi</taxon>
        <taxon>Dikarya</taxon>
        <taxon>Basidiomycota</taxon>
        <taxon>Agaricomycotina</taxon>
        <taxon>Agaricomycetes</taxon>
        <taxon>Agaricomycetidae</taxon>
        <taxon>Agaricales</taxon>
        <taxon>Marasmiineae</taxon>
        <taxon>Mycenaceae</taxon>
        <taxon>Mycena</taxon>
    </lineage>
</organism>
<name>A0AAD7GBX0_MYCRO</name>
<evidence type="ECO:0000313" key="2">
    <source>
        <dbReference type="Proteomes" id="UP001221757"/>
    </source>
</evidence>
<accession>A0AAD7GBX0</accession>
<dbReference type="AlphaFoldDB" id="A0AAD7GBX0"/>
<sequence length="196" mass="22109">MATVPCLPLSATRGIITQLLLQPTDLGNPDWMPNIPIAEFLRKCVRPVAYFLQRSTCEEWGFVGPMVELPQEEAEDVRALLLLLVGTLRHIGRARHRVAKLLALNPSVVINRQDYRLRSEACRLFEITLILLARFPPLTFQEHMVSALMKPEIVRMLERTCAISHNSALPIDFPEYDAAGNLLDLEGGFYFPPMAS</sequence>
<gene>
    <name evidence="1" type="ORF">B0H17DRAFT_1203713</name>
</gene>